<protein>
    <submittedName>
        <fullName evidence="1">Uncharacterized protein</fullName>
    </submittedName>
</protein>
<dbReference type="EMBL" id="AMCI01004035">
    <property type="protein sequence ID" value="EJW98942.1"/>
    <property type="molecule type" value="Genomic_DNA"/>
</dbReference>
<proteinExistence type="predicted"/>
<organism evidence="1">
    <name type="scientific">gut metagenome</name>
    <dbReference type="NCBI Taxonomy" id="749906"/>
    <lineage>
        <taxon>unclassified sequences</taxon>
        <taxon>metagenomes</taxon>
        <taxon>organismal metagenomes</taxon>
    </lineage>
</organism>
<name>J9GAY4_9ZZZZ</name>
<reference evidence="1" key="1">
    <citation type="journal article" date="2012" name="PLoS ONE">
        <title>Gene sets for utilization of primary and secondary nutrition supplies in the distal gut of endangered iberian lynx.</title>
        <authorList>
            <person name="Alcaide M."/>
            <person name="Messina E."/>
            <person name="Richter M."/>
            <person name="Bargiela R."/>
            <person name="Peplies J."/>
            <person name="Huws S.A."/>
            <person name="Newbold C.J."/>
            <person name="Golyshin P.N."/>
            <person name="Simon M.A."/>
            <person name="Lopez G."/>
            <person name="Yakimov M.M."/>
            <person name="Ferrer M."/>
        </authorList>
    </citation>
    <scope>NUCLEOTIDE SEQUENCE</scope>
</reference>
<evidence type="ECO:0000313" key="1">
    <source>
        <dbReference type="EMBL" id="EJW98942.1"/>
    </source>
</evidence>
<dbReference type="AlphaFoldDB" id="J9GAY4"/>
<accession>J9GAY4</accession>
<gene>
    <name evidence="1" type="ORF">EVA_12952</name>
</gene>
<sequence>MVRYKQNLHHLFAPLLLLVYTKYFPQHQKEGVTGCFSWL</sequence>
<comment type="caution">
    <text evidence="1">The sequence shown here is derived from an EMBL/GenBank/DDBJ whole genome shotgun (WGS) entry which is preliminary data.</text>
</comment>